<sequence length="101" mass="10713">MVEGDESSCRDALDRQLLASSQHSVSGEHAALIVNELVGECGAALSLIVASVDRDPITAQTAAPTIGQPLEGDVQMFAVTRISPGVVHTGQARARHRQKRR</sequence>
<reference evidence="1" key="1">
    <citation type="journal article" date="2014" name="Int. J. Syst. Evol. Microbiol.">
        <title>Complete genome sequence of Corynebacterium casei LMG S-19264T (=DSM 44701T), isolated from a smear-ripened cheese.</title>
        <authorList>
            <consortium name="US DOE Joint Genome Institute (JGI-PGF)"/>
            <person name="Walter F."/>
            <person name="Albersmeier A."/>
            <person name="Kalinowski J."/>
            <person name="Ruckert C."/>
        </authorList>
    </citation>
    <scope>NUCLEOTIDE SEQUENCE</scope>
    <source>
        <strain evidence="1">CGMCC 1.12827</strain>
    </source>
</reference>
<comment type="caution">
    <text evidence="1">The sequence shown here is derived from an EMBL/GenBank/DDBJ whole genome shotgun (WGS) entry which is preliminary data.</text>
</comment>
<protein>
    <submittedName>
        <fullName evidence="1">Uncharacterized protein</fullName>
    </submittedName>
</protein>
<gene>
    <name evidence="1" type="ORF">GCM10011489_08060</name>
</gene>
<proteinExistence type="predicted"/>
<dbReference type="EMBL" id="BMGC01000004">
    <property type="protein sequence ID" value="GGB22257.1"/>
    <property type="molecule type" value="Genomic_DNA"/>
</dbReference>
<reference evidence="1" key="2">
    <citation type="submission" date="2020-09" db="EMBL/GenBank/DDBJ databases">
        <authorList>
            <person name="Sun Q."/>
            <person name="Zhou Y."/>
        </authorList>
    </citation>
    <scope>NUCLEOTIDE SEQUENCE</scope>
    <source>
        <strain evidence="1">CGMCC 1.12827</strain>
    </source>
</reference>
<accession>A0A916T0H3</accession>
<keyword evidence="2" id="KW-1185">Reference proteome</keyword>
<organism evidence="1 2">
    <name type="scientific">Gordonia jinhuaensis</name>
    <dbReference type="NCBI Taxonomy" id="1517702"/>
    <lineage>
        <taxon>Bacteria</taxon>
        <taxon>Bacillati</taxon>
        <taxon>Actinomycetota</taxon>
        <taxon>Actinomycetes</taxon>
        <taxon>Mycobacteriales</taxon>
        <taxon>Gordoniaceae</taxon>
        <taxon>Gordonia</taxon>
    </lineage>
</organism>
<evidence type="ECO:0000313" key="1">
    <source>
        <dbReference type="EMBL" id="GGB22257.1"/>
    </source>
</evidence>
<evidence type="ECO:0000313" key="2">
    <source>
        <dbReference type="Proteomes" id="UP000621454"/>
    </source>
</evidence>
<dbReference type="Proteomes" id="UP000621454">
    <property type="component" value="Unassembled WGS sequence"/>
</dbReference>
<name>A0A916T0H3_9ACTN</name>
<dbReference type="AlphaFoldDB" id="A0A916T0H3"/>